<evidence type="ECO:0000259" key="1">
    <source>
        <dbReference type="PROSITE" id="PS51320"/>
    </source>
</evidence>
<dbReference type="InterPro" id="IPR010399">
    <property type="entry name" value="Tify_dom"/>
</dbReference>
<evidence type="ECO:0000313" key="2">
    <source>
        <dbReference type="EMBL" id="RXH78353.1"/>
    </source>
</evidence>
<proteinExistence type="predicted"/>
<name>A0A498IB42_MALDO</name>
<comment type="caution">
    <text evidence="2">The sequence shown here is derived from an EMBL/GenBank/DDBJ whole genome shotgun (WGS) entry which is preliminary data.</text>
</comment>
<gene>
    <name evidence="2" type="ORF">DVH24_001871</name>
</gene>
<dbReference type="AlphaFoldDB" id="A0A498IB42"/>
<organism evidence="2 3">
    <name type="scientific">Malus domestica</name>
    <name type="common">Apple</name>
    <name type="synonym">Pyrus malus</name>
    <dbReference type="NCBI Taxonomy" id="3750"/>
    <lineage>
        <taxon>Eukaryota</taxon>
        <taxon>Viridiplantae</taxon>
        <taxon>Streptophyta</taxon>
        <taxon>Embryophyta</taxon>
        <taxon>Tracheophyta</taxon>
        <taxon>Spermatophyta</taxon>
        <taxon>Magnoliopsida</taxon>
        <taxon>eudicotyledons</taxon>
        <taxon>Gunneridae</taxon>
        <taxon>Pentapetalae</taxon>
        <taxon>rosids</taxon>
        <taxon>fabids</taxon>
        <taxon>Rosales</taxon>
        <taxon>Rosaceae</taxon>
        <taxon>Amygdaloideae</taxon>
        <taxon>Maleae</taxon>
        <taxon>Malus</taxon>
    </lineage>
</organism>
<sequence length="135" mass="14381">MSLTIFYNDTISVFDVPRDKANGIVSGGRSSLWILLADIWNAETGIAESDDEFEDLGIDLRHPGVNASEAPGAMEEFLKLGFGVAGKQLRSGAGAGSDDRFEDIEIDLGPPSVNASEASGVRNFCNWDLEEGDAA</sequence>
<dbReference type="Proteomes" id="UP000290289">
    <property type="component" value="Chromosome 13"/>
</dbReference>
<keyword evidence="3" id="KW-1185">Reference proteome</keyword>
<dbReference type="PROSITE" id="PS51320">
    <property type="entry name" value="TIFY"/>
    <property type="match status" value="1"/>
</dbReference>
<reference evidence="2 3" key="1">
    <citation type="submission" date="2018-10" db="EMBL/GenBank/DDBJ databases">
        <title>A high-quality apple genome assembly.</title>
        <authorList>
            <person name="Hu J."/>
        </authorList>
    </citation>
    <scope>NUCLEOTIDE SEQUENCE [LARGE SCALE GENOMIC DNA]</scope>
    <source>
        <strain evidence="3">cv. HFTH1</strain>
        <tissue evidence="2">Young leaf</tissue>
    </source>
</reference>
<evidence type="ECO:0000313" key="3">
    <source>
        <dbReference type="Proteomes" id="UP000290289"/>
    </source>
</evidence>
<accession>A0A498IB42</accession>
<feature type="domain" description="Tify" evidence="1">
    <location>
        <begin position="1"/>
        <end position="30"/>
    </location>
</feature>
<dbReference type="EMBL" id="RDQH01000339">
    <property type="protein sequence ID" value="RXH78353.1"/>
    <property type="molecule type" value="Genomic_DNA"/>
</dbReference>
<protein>
    <recommendedName>
        <fullName evidence="1">Tify domain-containing protein</fullName>
    </recommendedName>
</protein>